<organism evidence="1 2">
    <name type="scientific">Eretmocerus hayati</name>
    <dbReference type="NCBI Taxonomy" id="131215"/>
    <lineage>
        <taxon>Eukaryota</taxon>
        <taxon>Metazoa</taxon>
        <taxon>Ecdysozoa</taxon>
        <taxon>Arthropoda</taxon>
        <taxon>Hexapoda</taxon>
        <taxon>Insecta</taxon>
        <taxon>Pterygota</taxon>
        <taxon>Neoptera</taxon>
        <taxon>Endopterygota</taxon>
        <taxon>Hymenoptera</taxon>
        <taxon>Apocrita</taxon>
        <taxon>Proctotrupomorpha</taxon>
        <taxon>Chalcidoidea</taxon>
        <taxon>Aphelinidae</taxon>
        <taxon>Aphelininae</taxon>
        <taxon>Eretmocerus</taxon>
    </lineage>
</organism>
<gene>
    <name evidence="1" type="ORF">QAD02_024454</name>
</gene>
<dbReference type="Proteomes" id="UP001239111">
    <property type="component" value="Chromosome 1"/>
</dbReference>
<evidence type="ECO:0000313" key="1">
    <source>
        <dbReference type="EMBL" id="KAJ8688659.1"/>
    </source>
</evidence>
<protein>
    <submittedName>
        <fullName evidence="1">Uncharacterized protein</fullName>
    </submittedName>
</protein>
<dbReference type="EMBL" id="CM056741">
    <property type="protein sequence ID" value="KAJ8688659.1"/>
    <property type="molecule type" value="Genomic_DNA"/>
</dbReference>
<evidence type="ECO:0000313" key="2">
    <source>
        <dbReference type="Proteomes" id="UP001239111"/>
    </source>
</evidence>
<keyword evidence="2" id="KW-1185">Reference proteome</keyword>
<accession>A0ACC2PYI8</accession>
<name>A0ACC2PYI8_9HYME</name>
<sequence>MSSSSDPQQQSQTSLSTNGNDVVVCQILTSMVSECTDSSVKFWLSEGLPSEKPILGVPLYGRTFALDSAKQNTIGSSASGQPWSGPYTGEPGFGNQWVGYDDELSVRQKAELAKELNLGGAMVWSIETDDFLGKCGSKYPLLYASNQVLRGDPDKTTTTTQHTTITTNTPTTKKTTTTARTTTTLTSTTDKPSGKCDLTCKKPGFLRDCDNCAKFYRCVPDLNGYRRFEFTCQPGTVSDLEISVCNWPDGVDCSICA</sequence>
<reference evidence="1" key="1">
    <citation type="submission" date="2023-04" db="EMBL/GenBank/DDBJ databases">
        <title>A chromosome-level genome assembly of the parasitoid wasp Eretmocerus hayati.</title>
        <authorList>
            <person name="Zhong Y."/>
            <person name="Liu S."/>
            <person name="Liu Y."/>
        </authorList>
    </citation>
    <scope>NUCLEOTIDE SEQUENCE</scope>
    <source>
        <strain evidence="1">ZJU_SS_LIU_2023</strain>
    </source>
</reference>
<proteinExistence type="predicted"/>
<comment type="caution">
    <text evidence="1">The sequence shown here is derived from an EMBL/GenBank/DDBJ whole genome shotgun (WGS) entry which is preliminary data.</text>
</comment>